<dbReference type="Proteomes" id="UP000306223">
    <property type="component" value="Unassembled WGS sequence"/>
</dbReference>
<dbReference type="RefSeq" id="WP_136855496.1">
    <property type="nucleotide sequence ID" value="NZ_SUNH01000006.1"/>
</dbReference>
<gene>
    <name evidence="1" type="ORF">FA740_04000</name>
</gene>
<comment type="caution">
    <text evidence="1">The sequence shown here is derived from an EMBL/GenBank/DDBJ whole genome shotgun (WGS) entry which is preliminary data.</text>
</comment>
<evidence type="ECO:0000313" key="2">
    <source>
        <dbReference type="Proteomes" id="UP000306223"/>
    </source>
</evidence>
<evidence type="ECO:0000313" key="1">
    <source>
        <dbReference type="EMBL" id="TJZ86067.1"/>
    </source>
</evidence>
<reference evidence="1 2" key="1">
    <citation type="submission" date="2019-04" db="EMBL/GenBank/DDBJ databases">
        <authorList>
            <person name="Li J."/>
        </authorList>
    </citation>
    <scope>NUCLEOTIDE SEQUENCE [LARGE SCALE GENOMIC DNA]</scope>
    <source>
        <strain evidence="1 2">CCTCC AB2016182</strain>
    </source>
</reference>
<accession>A0A4U0QVB3</accession>
<dbReference type="EMBL" id="SUNH01000006">
    <property type="protein sequence ID" value="TJZ86067.1"/>
    <property type="molecule type" value="Genomic_DNA"/>
</dbReference>
<protein>
    <submittedName>
        <fullName evidence="1">Uncharacterized protein</fullName>
    </submittedName>
</protein>
<sequence>MQNDATSIQVISTAFNEIYGRADIVPEQEGDATLEFLIKAAVTAVDAVCLYTHASANDNDRRERPSPVSRPCSRVPMFIVPRAPTGA</sequence>
<proteinExistence type="predicted"/>
<keyword evidence="2" id="KW-1185">Reference proteome</keyword>
<name>A0A4U0QVB3_9RHOB</name>
<dbReference type="AlphaFoldDB" id="A0A4U0QVB3"/>
<organism evidence="1 2">
    <name type="scientific">Paracoccus hibiscisoli</name>
    <dbReference type="NCBI Taxonomy" id="2023261"/>
    <lineage>
        <taxon>Bacteria</taxon>
        <taxon>Pseudomonadati</taxon>
        <taxon>Pseudomonadota</taxon>
        <taxon>Alphaproteobacteria</taxon>
        <taxon>Rhodobacterales</taxon>
        <taxon>Paracoccaceae</taxon>
        <taxon>Paracoccus</taxon>
    </lineage>
</organism>